<dbReference type="OrthoDB" id="6783691at2759"/>
<evidence type="ECO:0000256" key="1">
    <source>
        <dbReference type="SAM" id="MobiDB-lite"/>
    </source>
</evidence>
<evidence type="ECO:0000313" key="3">
    <source>
        <dbReference type="EMBL" id="RZC32930.1"/>
    </source>
</evidence>
<reference evidence="3 4" key="1">
    <citation type="submission" date="2017-03" db="EMBL/GenBank/DDBJ databases">
        <title>Genome of the blue death feigning beetle - Asbolus verrucosus.</title>
        <authorList>
            <person name="Rider S.D."/>
        </authorList>
    </citation>
    <scope>NUCLEOTIDE SEQUENCE [LARGE SCALE GENOMIC DNA]</scope>
    <source>
        <strain evidence="3">Butters</strain>
        <tissue evidence="3">Head and leg muscle</tissue>
    </source>
</reference>
<dbReference type="AlphaFoldDB" id="A0A482VJG6"/>
<keyword evidence="4" id="KW-1185">Reference proteome</keyword>
<name>A0A482VJG6_ASBVE</name>
<sequence>MLPKRDILAEIALTHLIKILFCSHSSSKGSGKHGIALTALTLLSFLFFLNILQNCLQEHMDSMNPQVMIMQARTKELREIEAQKRKGEVQPELFNSSYGKESRNKPELKSQNYHLTQIPVKLRTNEKAVKP</sequence>
<feature type="transmembrane region" description="Helical" evidence="2">
    <location>
        <begin position="33"/>
        <end position="52"/>
    </location>
</feature>
<protein>
    <submittedName>
        <fullName evidence="3">Uncharacterized protein</fullName>
    </submittedName>
</protein>
<gene>
    <name evidence="3" type="ORF">BDFB_004491</name>
</gene>
<organism evidence="3 4">
    <name type="scientific">Asbolus verrucosus</name>
    <name type="common">Desert ironclad beetle</name>
    <dbReference type="NCBI Taxonomy" id="1661398"/>
    <lineage>
        <taxon>Eukaryota</taxon>
        <taxon>Metazoa</taxon>
        <taxon>Ecdysozoa</taxon>
        <taxon>Arthropoda</taxon>
        <taxon>Hexapoda</taxon>
        <taxon>Insecta</taxon>
        <taxon>Pterygota</taxon>
        <taxon>Neoptera</taxon>
        <taxon>Endopterygota</taxon>
        <taxon>Coleoptera</taxon>
        <taxon>Polyphaga</taxon>
        <taxon>Cucujiformia</taxon>
        <taxon>Tenebrionidae</taxon>
        <taxon>Pimeliinae</taxon>
        <taxon>Asbolus</taxon>
    </lineage>
</organism>
<keyword evidence="2" id="KW-0472">Membrane</keyword>
<dbReference type="Proteomes" id="UP000292052">
    <property type="component" value="Unassembled WGS sequence"/>
</dbReference>
<feature type="region of interest" description="Disordered" evidence="1">
    <location>
        <begin position="82"/>
        <end position="113"/>
    </location>
</feature>
<dbReference type="EMBL" id="QDEB01093288">
    <property type="protein sequence ID" value="RZC32930.1"/>
    <property type="molecule type" value="Genomic_DNA"/>
</dbReference>
<keyword evidence="2" id="KW-1133">Transmembrane helix</keyword>
<keyword evidence="2" id="KW-0812">Transmembrane</keyword>
<proteinExistence type="predicted"/>
<accession>A0A482VJG6</accession>
<evidence type="ECO:0000256" key="2">
    <source>
        <dbReference type="SAM" id="Phobius"/>
    </source>
</evidence>
<evidence type="ECO:0000313" key="4">
    <source>
        <dbReference type="Proteomes" id="UP000292052"/>
    </source>
</evidence>
<comment type="caution">
    <text evidence="3">The sequence shown here is derived from an EMBL/GenBank/DDBJ whole genome shotgun (WGS) entry which is preliminary data.</text>
</comment>